<feature type="domain" description="ATP-grasp" evidence="11">
    <location>
        <begin position="129"/>
        <end position="313"/>
    </location>
</feature>
<keyword evidence="6 10" id="KW-0547">Nucleotide-binding</keyword>
<evidence type="ECO:0000256" key="5">
    <source>
        <dbReference type="ARBA" id="ARBA00022723"/>
    </source>
</evidence>
<dbReference type="eggNOG" id="COG0189">
    <property type="taxonomic scope" value="Bacteria"/>
</dbReference>
<reference evidence="12 13" key="1">
    <citation type="journal article" date="2013" name="PLoS ONE">
        <title>Cultivation and Complete Genome Sequencing of Gloeobacter kilaueensis sp. nov., from a Lava Cave in Kilauea Caldera, Hawai'i.</title>
        <authorList>
            <person name="Saw J.H."/>
            <person name="Schatz M."/>
            <person name="Brown M.V."/>
            <person name="Kunkel D.D."/>
            <person name="Foster J.S."/>
            <person name="Shick H."/>
            <person name="Christensen S."/>
            <person name="Hou S."/>
            <person name="Wan X."/>
            <person name="Donachie S.P."/>
        </authorList>
    </citation>
    <scope>NUCLEOTIDE SEQUENCE [LARGE SCALE GENOMIC DNA]</scope>
    <source>
        <strain evidence="13">JS</strain>
    </source>
</reference>
<keyword evidence="3 10" id="KW-0436">Ligase</keyword>
<dbReference type="InterPro" id="IPR016185">
    <property type="entry name" value="PreATP-grasp_dom_sf"/>
</dbReference>
<dbReference type="RefSeq" id="WP_023171241.1">
    <property type="nucleotide sequence ID" value="NC_022600.1"/>
</dbReference>
<evidence type="ECO:0000259" key="11">
    <source>
        <dbReference type="PROSITE" id="PS50975"/>
    </source>
</evidence>
<dbReference type="EC" id="6.3.2.3" evidence="10"/>
<dbReference type="PANTHER" id="PTHR21621">
    <property type="entry name" value="RIBOSOMAL PROTEIN S6 MODIFICATION PROTEIN"/>
    <property type="match status" value="1"/>
</dbReference>
<dbReference type="NCBIfam" id="TIGR01380">
    <property type="entry name" value="glut_syn"/>
    <property type="match status" value="1"/>
</dbReference>
<proteinExistence type="inferred from homology"/>
<dbReference type="HOGENOM" id="CLU_068239_0_0_3"/>
<comment type="pathway">
    <text evidence="10">Sulfur metabolism; glutathione biosynthesis; glutathione from L-cysteine and L-glutamate: step 2/2.</text>
</comment>
<dbReference type="STRING" id="1183438.GKIL_0010"/>
<evidence type="ECO:0000256" key="2">
    <source>
        <dbReference type="ARBA" id="ARBA00001946"/>
    </source>
</evidence>
<dbReference type="GO" id="GO:0005524">
    <property type="term" value="F:ATP binding"/>
    <property type="evidence" value="ECO:0007669"/>
    <property type="project" value="UniProtKB-UniRule"/>
</dbReference>
<sequence>MNILFIVDPLSSLIAGHDTSVALMQAAARLGHTVWAAELADLQLHHQRAAARVQSLVLHADRIPFYTVEDVQFRFLSEADVIWMRKDPPVTANYLWATQILDLVDAGRSDGRSTFVLNRPSGLRDHNEKLYALHFPDLVPESRVLTQRQDILDFVDVHTQAVIKPLDGKGGEGIFLLTRADRNLNAIIETSTARGTRPAIVQRYLSESRQGDKRILLLAGEPIGAILRVPREDDLRGNMAAGGRVVKSTLTERDREICQIVGPRLVADGHYFVGIDVIGPYLTEINVTSPTGICEVDQLDGVVLEDKVINWLVEFISPTLARNL</sequence>
<dbReference type="NCBIfam" id="NF003573">
    <property type="entry name" value="PRK05246.1"/>
    <property type="match status" value="1"/>
</dbReference>
<evidence type="ECO:0000256" key="6">
    <source>
        <dbReference type="ARBA" id="ARBA00022741"/>
    </source>
</evidence>
<comment type="cofactor">
    <cofactor evidence="1">
        <name>Mn(2+)</name>
        <dbReference type="ChEBI" id="CHEBI:29035"/>
    </cofactor>
</comment>
<dbReference type="Gene3D" id="3.40.50.20">
    <property type="match status" value="1"/>
</dbReference>
<comment type="catalytic activity">
    <reaction evidence="10">
        <text>gamma-L-glutamyl-L-cysteine + glycine + ATP = glutathione + ADP + phosphate + H(+)</text>
        <dbReference type="Rhea" id="RHEA:13557"/>
        <dbReference type="ChEBI" id="CHEBI:15378"/>
        <dbReference type="ChEBI" id="CHEBI:30616"/>
        <dbReference type="ChEBI" id="CHEBI:43474"/>
        <dbReference type="ChEBI" id="CHEBI:57305"/>
        <dbReference type="ChEBI" id="CHEBI:57925"/>
        <dbReference type="ChEBI" id="CHEBI:58173"/>
        <dbReference type="ChEBI" id="CHEBI:456216"/>
        <dbReference type="EC" id="6.3.2.3"/>
    </reaction>
</comment>
<dbReference type="PANTHER" id="PTHR21621:SF4">
    <property type="entry name" value="GLUTATHIONE SYNTHETASE"/>
    <property type="match status" value="1"/>
</dbReference>
<keyword evidence="13" id="KW-1185">Reference proteome</keyword>
<dbReference type="Pfam" id="PF02951">
    <property type="entry name" value="GSH-S_N"/>
    <property type="match status" value="1"/>
</dbReference>
<evidence type="ECO:0000256" key="9">
    <source>
        <dbReference type="ARBA" id="ARBA00023211"/>
    </source>
</evidence>
<keyword evidence="8" id="KW-0460">Magnesium</keyword>
<keyword evidence="7 10" id="KW-0067">ATP-binding</keyword>
<dbReference type="HAMAP" id="MF_00162">
    <property type="entry name" value="GSH_S"/>
    <property type="match status" value="1"/>
</dbReference>
<evidence type="ECO:0000313" key="12">
    <source>
        <dbReference type="EMBL" id="AGY56257.1"/>
    </source>
</evidence>
<dbReference type="SUPFAM" id="SSF56059">
    <property type="entry name" value="Glutathione synthetase ATP-binding domain-like"/>
    <property type="match status" value="1"/>
</dbReference>
<dbReference type="KEGG" id="glj:GKIL_0010"/>
<dbReference type="Gene3D" id="3.30.1490.20">
    <property type="entry name" value="ATP-grasp fold, A domain"/>
    <property type="match status" value="1"/>
</dbReference>
<evidence type="ECO:0000256" key="1">
    <source>
        <dbReference type="ARBA" id="ARBA00001936"/>
    </source>
</evidence>
<evidence type="ECO:0000313" key="13">
    <source>
        <dbReference type="Proteomes" id="UP000017396"/>
    </source>
</evidence>
<dbReference type="AlphaFoldDB" id="U5QBI3"/>
<dbReference type="InterPro" id="IPR004218">
    <property type="entry name" value="GSHS_ATP-bd"/>
</dbReference>
<evidence type="ECO:0000256" key="8">
    <source>
        <dbReference type="ARBA" id="ARBA00022842"/>
    </source>
</evidence>
<dbReference type="GO" id="GO:0004363">
    <property type="term" value="F:glutathione synthase activity"/>
    <property type="evidence" value="ECO:0007669"/>
    <property type="project" value="UniProtKB-UniRule"/>
</dbReference>
<dbReference type="GO" id="GO:0005737">
    <property type="term" value="C:cytoplasm"/>
    <property type="evidence" value="ECO:0007669"/>
    <property type="project" value="TreeGrafter"/>
</dbReference>
<dbReference type="InterPro" id="IPR006284">
    <property type="entry name" value="Glut_synth_pro"/>
</dbReference>
<dbReference type="PATRIC" id="fig|1183438.3.peg.10"/>
<protein>
    <recommendedName>
        <fullName evidence="10">Glutathione synthetase</fullName>
        <ecNumber evidence="10">6.3.2.3</ecNumber>
    </recommendedName>
    <alternativeName>
        <fullName evidence="10">GSH synthetase</fullName>
        <shortName evidence="10">GSH-S</shortName>
        <shortName evidence="10">GSHase</shortName>
    </alternativeName>
    <alternativeName>
        <fullName evidence="10">Glutathione synthase</fullName>
    </alternativeName>
</protein>
<dbReference type="Proteomes" id="UP000017396">
    <property type="component" value="Chromosome"/>
</dbReference>
<dbReference type="Pfam" id="PF02955">
    <property type="entry name" value="GSH-S_ATP"/>
    <property type="match status" value="1"/>
</dbReference>
<evidence type="ECO:0000256" key="10">
    <source>
        <dbReference type="HAMAP-Rule" id="MF_00162"/>
    </source>
</evidence>
<evidence type="ECO:0000256" key="3">
    <source>
        <dbReference type="ARBA" id="ARBA00022598"/>
    </source>
</evidence>
<dbReference type="EMBL" id="CP003587">
    <property type="protein sequence ID" value="AGY56257.1"/>
    <property type="molecule type" value="Genomic_DNA"/>
</dbReference>
<keyword evidence="5" id="KW-0479">Metal-binding</keyword>
<dbReference type="GO" id="GO:0046872">
    <property type="term" value="F:metal ion binding"/>
    <property type="evidence" value="ECO:0007669"/>
    <property type="project" value="UniProtKB-KW"/>
</dbReference>
<dbReference type="InterPro" id="IPR011761">
    <property type="entry name" value="ATP-grasp"/>
</dbReference>
<dbReference type="InterPro" id="IPR013815">
    <property type="entry name" value="ATP_grasp_subdomain_1"/>
</dbReference>
<dbReference type="SUPFAM" id="SSF52440">
    <property type="entry name" value="PreATP-grasp domain"/>
    <property type="match status" value="1"/>
</dbReference>
<dbReference type="Gene3D" id="3.30.470.20">
    <property type="entry name" value="ATP-grasp fold, B domain"/>
    <property type="match status" value="1"/>
</dbReference>
<dbReference type="PROSITE" id="PS50975">
    <property type="entry name" value="ATP_GRASP"/>
    <property type="match status" value="1"/>
</dbReference>
<organism evidence="12 13">
    <name type="scientific">Gloeobacter kilaueensis (strain ATCC BAA-2537 / CCAP 1431/1 / ULC 316 / JS1)</name>
    <dbReference type="NCBI Taxonomy" id="1183438"/>
    <lineage>
        <taxon>Bacteria</taxon>
        <taxon>Bacillati</taxon>
        <taxon>Cyanobacteriota</taxon>
        <taxon>Cyanophyceae</taxon>
        <taxon>Gloeobacterales</taxon>
        <taxon>Gloeobacteraceae</taxon>
        <taxon>Gloeobacter</taxon>
    </lineage>
</organism>
<name>U5QBI3_GLOK1</name>
<keyword evidence="9" id="KW-0464">Manganese</keyword>
<comment type="cofactor">
    <cofactor evidence="2">
        <name>Mg(2+)</name>
        <dbReference type="ChEBI" id="CHEBI:18420"/>
    </cofactor>
</comment>
<accession>U5QBI3</accession>
<gene>
    <name evidence="10 12" type="primary">gshB</name>
    <name evidence="12" type="ORF">GKIL_0010</name>
</gene>
<dbReference type="UniPathway" id="UPA00142">
    <property type="reaction ID" value="UER00210"/>
</dbReference>
<evidence type="ECO:0000256" key="4">
    <source>
        <dbReference type="ARBA" id="ARBA00022684"/>
    </source>
</evidence>
<comment type="similarity">
    <text evidence="10">Belongs to the prokaryotic GSH synthase family.</text>
</comment>
<dbReference type="OrthoDB" id="9785415at2"/>
<dbReference type="InterPro" id="IPR004215">
    <property type="entry name" value="GSHS_N"/>
</dbReference>
<evidence type="ECO:0000256" key="7">
    <source>
        <dbReference type="ARBA" id="ARBA00022840"/>
    </source>
</evidence>
<keyword evidence="4 10" id="KW-0317">Glutathione biosynthesis</keyword>